<dbReference type="PROSITE" id="PS51257">
    <property type="entry name" value="PROKAR_LIPOPROTEIN"/>
    <property type="match status" value="1"/>
</dbReference>
<dbReference type="CDD" id="cd19076">
    <property type="entry name" value="AKR_AKR13A_13D"/>
    <property type="match status" value="1"/>
</dbReference>
<keyword evidence="1" id="KW-0560">Oxidoreductase</keyword>
<dbReference type="PANTHER" id="PTHR43625:SF40">
    <property type="entry name" value="ALDO-KETO REDUCTASE YAKC [NADP(+)]"/>
    <property type="match status" value="1"/>
</dbReference>
<dbReference type="InterPro" id="IPR036812">
    <property type="entry name" value="NAD(P)_OxRdtase_dom_sf"/>
</dbReference>
<dbReference type="Pfam" id="PF00248">
    <property type="entry name" value="Aldo_ket_red"/>
    <property type="match status" value="1"/>
</dbReference>
<dbReference type="InterPro" id="IPR050791">
    <property type="entry name" value="Aldo-Keto_reductase"/>
</dbReference>
<reference evidence="3 4" key="1">
    <citation type="submission" date="2019-06" db="EMBL/GenBank/DDBJ databases">
        <title>Sequencing the genomes of 1000 actinobacteria strains.</title>
        <authorList>
            <person name="Klenk H.-P."/>
        </authorList>
    </citation>
    <scope>NUCLEOTIDE SEQUENCE [LARGE SCALE GENOMIC DNA]</scope>
    <source>
        <strain evidence="3 4">DSM 45301</strain>
    </source>
</reference>
<dbReference type="PRINTS" id="PR00069">
    <property type="entry name" value="ALDKETRDTASE"/>
</dbReference>
<dbReference type="Proteomes" id="UP000315677">
    <property type="component" value="Unassembled WGS sequence"/>
</dbReference>
<dbReference type="AlphaFoldDB" id="A0A543DVZ6"/>
<dbReference type="EMBL" id="VFPA01000001">
    <property type="protein sequence ID" value="TQM13494.1"/>
    <property type="molecule type" value="Genomic_DNA"/>
</dbReference>
<feature type="domain" description="NADP-dependent oxidoreductase" evidence="2">
    <location>
        <begin position="16"/>
        <end position="305"/>
    </location>
</feature>
<dbReference type="RefSeq" id="WP_281288544.1">
    <property type="nucleotide sequence ID" value="NZ_VFPA01000001.1"/>
</dbReference>
<keyword evidence="4" id="KW-1185">Reference proteome</keyword>
<name>A0A543DVZ6_9PSEU</name>
<sequence length="325" mass="34746">MSLPTRALGPLSVSALGLGCMGMSFAYGTPDRGEAVTTLHRALDLGITFLDTADMYGSGDNEELLAAVLADRRDEVTLATKFGILTGEDGYPRGVDGSPGYARRACDASLRRLGVDHIDLYYLHRPDPTVPIEETVGAMAELVAAGKVRHLGLSEGSAETIRRAVAVHPIAAVQMEWSVFSRDIERAVLPACRELGIGLVPYSPLGRGLLTGALPAAFADGDFRRTLPRFQQENLERNLETVGAVREIAASHGATPAQVALAWLLAQGEDVVPIPGTKRVRYLEENAGALDVTLTSADLARLDALRPAGDRYADMTWVERDTLAG</sequence>
<dbReference type="GO" id="GO:0005737">
    <property type="term" value="C:cytoplasm"/>
    <property type="evidence" value="ECO:0007669"/>
    <property type="project" value="TreeGrafter"/>
</dbReference>
<evidence type="ECO:0000259" key="2">
    <source>
        <dbReference type="Pfam" id="PF00248"/>
    </source>
</evidence>
<gene>
    <name evidence="3" type="ORF">FB558_0243</name>
</gene>
<dbReference type="SUPFAM" id="SSF51430">
    <property type="entry name" value="NAD(P)-linked oxidoreductase"/>
    <property type="match status" value="1"/>
</dbReference>
<evidence type="ECO:0000313" key="3">
    <source>
        <dbReference type="EMBL" id="TQM13494.1"/>
    </source>
</evidence>
<protein>
    <submittedName>
        <fullName evidence="3">Aryl-alcohol dehydrogenase-like predicted oxidoreductase</fullName>
    </submittedName>
</protein>
<evidence type="ECO:0000313" key="4">
    <source>
        <dbReference type="Proteomes" id="UP000315677"/>
    </source>
</evidence>
<evidence type="ECO:0000256" key="1">
    <source>
        <dbReference type="ARBA" id="ARBA00023002"/>
    </source>
</evidence>
<dbReference type="InterPro" id="IPR023210">
    <property type="entry name" value="NADP_OxRdtase_dom"/>
</dbReference>
<organism evidence="3 4">
    <name type="scientific">Pseudonocardia kunmingensis</name>
    <dbReference type="NCBI Taxonomy" id="630975"/>
    <lineage>
        <taxon>Bacteria</taxon>
        <taxon>Bacillati</taxon>
        <taxon>Actinomycetota</taxon>
        <taxon>Actinomycetes</taxon>
        <taxon>Pseudonocardiales</taxon>
        <taxon>Pseudonocardiaceae</taxon>
        <taxon>Pseudonocardia</taxon>
    </lineage>
</organism>
<dbReference type="PANTHER" id="PTHR43625">
    <property type="entry name" value="AFLATOXIN B1 ALDEHYDE REDUCTASE"/>
    <property type="match status" value="1"/>
</dbReference>
<proteinExistence type="predicted"/>
<comment type="caution">
    <text evidence="3">The sequence shown here is derived from an EMBL/GenBank/DDBJ whole genome shotgun (WGS) entry which is preliminary data.</text>
</comment>
<dbReference type="Gene3D" id="3.20.20.100">
    <property type="entry name" value="NADP-dependent oxidoreductase domain"/>
    <property type="match status" value="1"/>
</dbReference>
<dbReference type="InterPro" id="IPR020471">
    <property type="entry name" value="AKR"/>
</dbReference>
<accession>A0A543DVZ6</accession>
<dbReference type="GO" id="GO:0016491">
    <property type="term" value="F:oxidoreductase activity"/>
    <property type="evidence" value="ECO:0007669"/>
    <property type="project" value="UniProtKB-KW"/>
</dbReference>